<evidence type="ECO:0000313" key="3">
    <source>
        <dbReference type="Proteomes" id="UP000002256"/>
    </source>
</evidence>
<feature type="region of interest" description="Disordered" evidence="1">
    <location>
        <begin position="1"/>
        <end position="31"/>
    </location>
</feature>
<protein>
    <submittedName>
        <fullName evidence="2">Uncharacterized protein</fullName>
    </submittedName>
</protein>
<sequence>MKDGCVEGVSTHQAASYLGNESTKSQMRSSR</sequence>
<name>C6AVQ5_RHILS</name>
<dbReference type="Proteomes" id="UP000002256">
    <property type="component" value="Chromosome"/>
</dbReference>
<dbReference type="HOGENOM" id="CLU_3398138_0_0_5"/>
<accession>C6AVQ5</accession>
<evidence type="ECO:0000256" key="1">
    <source>
        <dbReference type="SAM" id="MobiDB-lite"/>
    </source>
</evidence>
<dbReference type="AlphaFoldDB" id="C6AVQ5"/>
<feature type="compositionally biased region" description="Polar residues" evidence="1">
    <location>
        <begin position="10"/>
        <end position="31"/>
    </location>
</feature>
<proteinExistence type="predicted"/>
<gene>
    <name evidence="2" type="ordered locus">Rleg_1578</name>
</gene>
<evidence type="ECO:0000313" key="2">
    <source>
        <dbReference type="EMBL" id="ACS55866.1"/>
    </source>
</evidence>
<organism evidence="2 3">
    <name type="scientific">Rhizobium leguminosarum bv. trifolii (strain WSM1325)</name>
    <dbReference type="NCBI Taxonomy" id="395491"/>
    <lineage>
        <taxon>Bacteria</taxon>
        <taxon>Pseudomonadati</taxon>
        <taxon>Pseudomonadota</taxon>
        <taxon>Alphaproteobacteria</taxon>
        <taxon>Hyphomicrobiales</taxon>
        <taxon>Rhizobiaceae</taxon>
        <taxon>Rhizobium/Agrobacterium group</taxon>
        <taxon>Rhizobium</taxon>
    </lineage>
</organism>
<dbReference type="KEGG" id="rlg:Rleg_1578"/>
<reference evidence="2 3" key="1">
    <citation type="journal article" date="2010" name="Stand. Genomic Sci.">
        <title>Complete genome sequence of Rhizobium leguminosarum bv. trifolii strain WSM1325, an effective microsymbiont of annual Mediterranean clovers.</title>
        <authorList>
            <person name="Reeve W."/>
            <person name="O'Hara G."/>
            <person name="Chain P."/>
            <person name="Ardley J."/>
            <person name="Brau L."/>
            <person name="Nandesena K."/>
            <person name="Tiwari R."/>
            <person name="Copeland A."/>
            <person name="Nolan M."/>
            <person name="Han C."/>
            <person name="Brettin T."/>
            <person name="Land M."/>
            <person name="Ovchinikova G."/>
            <person name="Ivanova N."/>
            <person name="Mavromatis K."/>
            <person name="Markowitz V."/>
            <person name="Kyrpides N."/>
            <person name="Melino V."/>
            <person name="Denton M."/>
            <person name="Yates R."/>
            <person name="Howieson J."/>
        </authorList>
    </citation>
    <scope>NUCLEOTIDE SEQUENCE [LARGE SCALE GENOMIC DNA]</scope>
    <source>
        <strain evidence="2 3">WSM1325</strain>
    </source>
</reference>
<dbReference type="EMBL" id="CP001622">
    <property type="protein sequence ID" value="ACS55866.1"/>
    <property type="molecule type" value="Genomic_DNA"/>
</dbReference>